<feature type="transmembrane region" description="Helical" evidence="6">
    <location>
        <begin position="255"/>
        <end position="272"/>
    </location>
</feature>
<dbReference type="GO" id="GO:0022857">
    <property type="term" value="F:transmembrane transporter activity"/>
    <property type="evidence" value="ECO:0007669"/>
    <property type="project" value="InterPro"/>
</dbReference>
<dbReference type="EMBL" id="CP064748">
    <property type="protein sequence ID" value="QPC63166.1"/>
    <property type="molecule type" value="Genomic_DNA"/>
</dbReference>
<keyword evidence="5 6" id="KW-0472">Membrane</keyword>
<feature type="transmembrane region" description="Helical" evidence="6">
    <location>
        <begin position="67"/>
        <end position="87"/>
    </location>
</feature>
<comment type="subcellular location">
    <subcellularLocation>
        <location evidence="1">Membrane</location>
        <topology evidence="1">Multi-pass membrane protein</topology>
    </subcellularLocation>
</comment>
<feature type="transmembrane region" description="Helical" evidence="6">
    <location>
        <begin position="222"/>
        <end position="243"/>
    </location>
</feature>
<dbReference type="AlphaFoldDB" id="A0A7S8D711"/>
<proteinExistence type="predicted"/>
<evidence type="ECO:0000256" key="4">
    <source>
        <dbReference type="ARBA" id="ARBA00022989"/>
    </source>
</evidence>
<dbReference type="GO" id="GO:0005886">
    <property type="term" value="C:plasma membrane"/>
    <property type="evidence" value="ECO:0007669"/>
    <property type="project" value="TreeGrafter"/>
</dbReference>
<evidence type="ECO:0000256" key="6">
    <source>
        <dbReference type="SAM" id="Phobius"/>
    </source>
</evidence>
<evidence type="ECO:0000313" key="9">
    <source>
        <dbReference type="Proteomes" id="UP000663297"/>
    </source>
</evidence>
<feature type="transmembrane region" description="Helical" evidence="6">
    <location>
        <begin position="513"/>
        <end position="533"/>
    </location>
</feature>
<keyword evidence="2" id="KW-0813">Transport</keyword>
<dbReference type="InterPro" id="IPR020846">
    <property type="entry name" value="MFS_dom"/>
</dbReference>
<evidence type="ECO:0000313" key="8">
    <source>
        <dbReference type="EMBL" id="QPC63166.1"/>
    </source>
</evidence>
<organism evidence="8 9">
    <name type="scientific">Fusarium culmorum</name>
    <dbReference type="NCBI Taxonomy" id="5516"/>
    <lineage>
        <taxon>Eukaryota</taxon>
        <taxon>Fungi</taxon>
        <taxon>Dikarya</taxon>
        <taxon>Ascomycota</taxon>
        <taxon>Pezizomycotina</taxon>
        <taxon>Sordariomycetes</taxon>
        <taxon>Hypocreomycetidae</taxon>
        <taxon>Hypocreales</taxon>
        <taxon>Nectriaceae</taxon>
        <taxon>Fusarium</taxon>
    </lineage>
</organism>
<dbReference type="CDD" id="cd06179">
    <property type="entry name" value="MFS_TRI12_like"/>
    <property type="match status" value="1"/>
</dbReference>
<name>A0A7S8D711_FUSCU</name>
<sequence length="560" mass="59050">MAIREKPGQDINVVHHEGAANSTSDKEMASDPPDTTIYSAALATFVSVAPLISIINEDIGPVSSYTWMATSWTISGAVSVAVCGSVSDLVGRRWVAIGSGILGVVGAVIGATAKKVPTVIAAMTIIGVAAGGCLNSHPAICELVPTRARGNTLGVVNLVTSMWSVFGSLFAFHMADKYGWRSVFWVALAIHATGSILCFIFYKPSEPLALDGKTRMQVLHEFDWIGLAGLMTGPTLILLGISWLGDGYGSKDAHFIAPLITGIVTCIALGFYEAYIPQSPILHPHLFKMVRSFTIVLVLVFVGGMLFYSLQSLYPVYVQALFTGPNPTKIGLWSVCLGAGTTLGGVSSGFLITKLKSTRLMLLFGIFIMAVFIALMAVPKPGDNSMALAFSFFGGIGIGWEQTLAILVIQLACPNEWIGFANGILGLFRICGGAAGTAIYSTVLSTQTRKYLPKLIAQAAVGAGLPPTSLEDFMTTFLGRDPSAAAQLPGVNAAVMKAAAEAAKLAYYKSFRLVWLVTIPFGVAGIIAALVTADQSHKLVDSTAITLKAEEKAATQSGRK</sequence>
<accession>A0A7S8D711</accession>
<feature type="transmembrane region" description="Helical" evidence="6">
    <location>
        <begin position="390"/>
        <end position="412"/>
    </location>
</feature>
<dbReference type="Pfam" id="PF06609">
    <property type="entry name" value="TRI12"/>
    <property type="match status" value="1"/>
</dbReference>
<evidence type="ECO:0000256" key="2">
    <source>
        <dbReference type="ARBA" id="ARBA00022448"/>
    </source>
</evidence>
<evidence type="ECO:0000256" key="3">
    <source>
        <dbReference type="ARBA" id="ARBA00022692"/>
    </source>
</evidence>
<feature type="transmembrane region" description="Helical" evidence="6">
    <location>
        <begin position="152"/>
        <end position="172"/>
    </location>
</feature>
<reference evidence="8" key="1">
    <citation type="submission" date="2020-11" db="EMBL/GenBank/DDBJ databases">
        <title>The chromosome-scale genome resource for two endophytic Fusarium species: F. culmorum and F. pseudograminearum.</title>
        <authorList>
            <person name="Yuan Z."/>
        </authorList>
    </citation>
    <scope>NUCLEOTIDE SEQUENCE</scope>
    <source>
        <strain evidence="8">Class2-1B</strain>
    </source>
</reference>
<protein>
    <recommendedName>
        <fullName evidence="7">Major facilitator superfamily (MFS) profile domain-containing protein</fullName>
    </recommendedName>
</protein>
<dbReference type="PANTHER" id="PTHR23501:SF109">
    <property type="entry name" value="MAJOR FACILITATOR SUPERFAMILY (MFS) PROFILE DOMAIN-CONTAINING PROTEIN-RELATED"/>
    <property type="match status" value="1"/>
</dbReference>
<feature type="transmembrane region" description="Helical" evidence="6">
    <location>
        <begin position="184"/>
        <end position="202"/>
    </location>
</feature>
<dbReference type="Proteomes" id="UP000663297">
    <property type="component" value="Chromosome 2"/>
</dbReference>
<feature type="transmembrane region" description="Helical" evidence="6">
    <location>
        <begin position="293"/>
        <end position="310"/>
    </location>
</feature>
<feature type="transmembrane region" description="Helical" evidence="6">
    <location>
        <begin position="360"/>
        <end position="378"/>
    </location>
</feature>
<dbReference type="PROSITE" id="PS50850">
    <property type="entry name" value="MFS"/>
    <property type="match status" value="1"/>
</dbReference>
<dbReference type="InterPro" id="IPR010573">
    <property type="entry name" value="MFS_Str1/Tri12-like"/>
</dbReference>
<feature type="transmembrane region" description="Helical" evidence="6">
    <location>
        <begin position="119"/>
        <end position="140"/>
    </location>
</feature>
<evidence type="ECO:0000256" key="1">
    <source>
        <dbReference type="ARBA" id="ARBA00004141"/>
    </source>
</evidence>
<dbReference type="SUPFAM" id="SSF103473">
    <property type="entry name" value="MFS general substrate transporter"/>
    <property type="match status" value="1"/>
</dbReference>
<dbReference type="InterPro" id="IPR036259">
    <property type="entry name" value="MFS_trans_sf"/>
</dbReference>
<feature type="transmembrane region" description="Helical" evidence="6">
    <location>
        <begin position="330"/>
        <end position="353"/>
    </location>
</feature>
<dbReference type="PANTHER" id="PTHR23501">
    <property type="entry name" value="MAJOR FACILITATOR SUPERFAMILY"/>
    <property type="match status" value="1"/>
</dbReference>
<dbReference type="InterPro" id="IPR053791">
    <property type="entry name" value="MFS_Tri12-like"/>
</dbReference>
<keyword evidence="4 6" id="KW-1133">Transmembrane helix</keyword>
<feature type="transmembrane region" description="Helical" evidence="6">
    <location>
        <begin position="36"/>
        <end position="55"/>
    </location>
</feature>
<keyword evidence="3 6" id="KW-0812">Transmembrane</keyword>
<evidence type="ECO:0000256" key="5">
    <source>
        <dbReference type="ARBA" id="ARBA00023136"/>
    </source>
</evidence>
<gene>
    <name evidence="8" type="ORF">HYE67_005397</name>
</gene>
<evidence type="ECO:0000259" key="7">
    <source>
        <dbReference type="PROSITE" id="PS50850"/>
    </source>
</evidence>
<feature type="domain" description="Major facilitator superfamily (MFS) profile" evidence="7">
    <location>
        <begin position="1"/>
        <end position="537"/>
    </location>
</feature>
<feature type="transmembrane region" description="Helical" evidence="6">
    <location>
        <begin position="424"/>
        <end position="443"/>
    </location>
</feature>
<dbReference type="Gene3D" id="1.20.1250.20">
    <property type="entry name" value="MFS general substrate transporter like domains"/>
    <property type="match status" value="1"/>
</dbReference>
<feature type="transmembrane region" description="Helical" evidence="6">
    <location>
        <begin position="94"/>
        <end position="113"/>
    </location>
</feature>